<evidence type="ECO:0000256" key="1">
    <source>
        <dbReference type="SAM" id="Coils"/>
    </source>
</evidence>
<feature type="coiled-coil region" evidence="1">
    <location>
        <begin position="135"/>
        <end position="176"/>
    </location>
</feature>
<dbReference type="PaxDb" id="44689-DDB0190797"/>
<dbReference type="InParanoid" id="Q55CE7"/>
<dbReference type="HOGENOM" id="CLU_1083490_0_0_1"/>
<gene>
    <name evidence="2" type="ORF">DDB_G0270092</name>
</gene>
<dbReference type="KEGG" id="ddi:DDB_G0270092"/>
<accession>Q55CE7</accession>
<dbReference type="OMA" id="NDANCKN"/>
<evidence type="ECO:0000313" key="2">
    <source>
        <dbReference type="EMBL" id="EAL72396.1"/>
    </source>
</evidence>
<dbReference type="dictyBase" id="DDB_G0270092"/>
<dbReference type="AlphaFoldDB" id="Q55CE7"/>
<dbReference type="GeneID" id="8617498"/>
<evidence type="ECO:0000313" key="3">
    <source>
        <dbReference type="Proteomes" id="UP000002195"/>
    </source>
</evidence>
<name>Q55CE7_DICDI</name>
<reference evidence="2 3" key="1">
    <citation type="journal article" date="2005" name="Nature">
        <title>The genome of the social amoeba Dictyostelium discoideum.</title>
        <authorList>
            <consortium name="The Dictyostelium discoideum Sequencing Consortium"/>
            <person name="Eichinger L."/>
            <person name="Pachebat J.A."/>
            <person name="Glockner G."/>
            <person name="Rajandream M.A."/>
            <person name="Sucgang R."/>
            <person name="Berriman M."/>
            <person name="Song J."/>
            <person name="Olsen R."/>
            <person name="Szafranski K."/>
            <person name="Xu Q."/>
            <person name="Tunggal B."/>
            <person name="Kummerfeld S."/>
            <person name="Madera M."/>
            <person name="Konfortov B.A."/>
            <person name="Rivero F."/>
            <person name="Bankier A.T."/>
            <person name="Lehmann R."/>
            <person name="Hamlin N."/>
            <person name="Davies R."/>
            <person name="Gaudet P."/>
            <person name="Fey P."/>
            <person name="Pilcher K."/>
            <person name="Chen G."/>
            <person name="Saunders D."/>
            <person name="Sodergren E."/>
            <person name="Davis P."/>
            <person name="Kerhornou A."/>
            <person name="Nie X."/>
            <person name="Hall N."/>
            <person name="Anjard C."/>
            <person name="Hemphill L."/>
            <person name="Bason N."/>
            <person name="Farbrother P."/>
            <person name="Desany B."/>
            <person name="Just E."/>
            <person name="Morio T."/>
            <person name="Rost R."/>
            <person name="Churcher C."/>
            <person name="Cooper J."/>
            <person name="Haydock S."/>
            <person name="van Driessche N."/>
            <person name="Cronin A."/>
            <person name="Goodhead I."/>
            <person name="Muzny D."/>
            <person name="Mourier T."/>
            <person name="Pain A."/>
            <person name="Lu M."/>
            <person name="Harper D."/>
            <person name="Lindsay R."/>
            <person name="Hauser H."/>
            <person name="James K."/>
            <person name="Quiles M."/>
            <person name="Madan Babu M."/>
            <person name="Saito T."/>
            <person name="Buchrieser C."/>
            <person name="Wardroper A."/>
            <person name="Felder M."/>
            <person name="Thangavelu M."/>
            <person name="Johnson D."/>
            <person name="Knights A."/>
            <person name="Loulseged H."/>
            <person name="Mungall K."/>
            <person name="Oliver K."/>
            <person name="Price C."/>
            <person name="Quail M.A."/>
            <person name="Urushihara H."/>
            <person name="Hernandez J."/>
            <person name="Rabbinowitsch E."/>
            <person name="Steffen D."/>
            <person name="Sanders M."/>
            <person name="Ma J."/>
            <person name="Kohara Y."/>
            <person name="Sharp S."/>
            <person name="Simmonds M."/>
            <person name="Spiegler S."/>
            <person name="Tivey A."/>
            <person name="Sugano S."/>
            <person name="White B."/>
            <person name="Walker D."/>
            <person name="Woodward J."/>
            <person name="Winckler T."/>
            <person name="Tanaka Y."/>
            <person name="Shaulsky G."/>
            <person name="Schleicher M."/>
            <person name="Weinstock G."/>
            <person name="Rosenthal A."/>
            <person name="Cox E.C."/>
            <person name="Chisholm R.L."/>
            <person name="Gibbs R."/>
            <person name="Loomis W.F."/>
            <person name="Platzer M."/>
            <person name="Kay R.R."/>
            <person name="Williams J."/>
            <person name="Dear P.H."/>
            <person name="Noegel A.A."/>
            <person name="Barrell B."/>
            <person name="Kuspa A."/>
        </authorList>
    </citation>
    <scope>NUCLEOTIDE SEQUENCE [LARGE SCALE GENOMIC DNA]</scope>
    <source>
        <strain evidence="2 3">AX4</strain>
    </source>
</reference>
<dbReference type="eggNOG" id="ENOG502RIHB">
    <property type="taxonomic scope" value="Eukaryota"/>
</dbReference>
<dbReference type="RefSeq" id="XP_646534.1">
    <property type="nucleotide sequence ID" value="XM_641442.1"/>
</dbReference>
<keyword evidence="3" id="KW-1185">Reference proteome</keyword>
<protein>
    <submittedName>
        <fullName evidence="2">Uncharacterized protein</fullName>
    </submittedName>
</protein>
<sequence length="256" mass="29461">MDEEEKEKLVILNKINNILEERVLILNKVIEDQNQLIEQDKNQLQLITEEIVKNEEELSIIKEEKEKNTSDLESIESEMKDLQSEIDKGLAEIEILASQMNSQKPKDDALSIIYSILNPIGSIIEDIVFLCTNSIKELEGKMNNLANELGKKGTNYSEFEQKKNQIEMKLNDANCKNIYLNEQRGNLEIKLKELGIQKTKNEDFKLNLQLLKSKCLILIDETNQGKELLDADINMVLEIQDNLKLLYSKNGLILLI</sequence>
<keyword evidence="1" id="KW-0175">Coiled coil</keyword>
<dbReference type="PhylomeDB" id="Q55CE7"/>
<dbReference type="EMBL" id="AAFI02000005">
    <property type="protein sequence ID" value="EAL72396.1"/>
    <property type="molecule type" value="Genomic_DNA"/>
</dbReference>
<dbReference type="SMR" id="Q55CE7"/>
<comment type="caution">
    <text evidence="2">The sequence shown here is derived from an EMBL/GenBank/DDBJ whole genome shotgun (WGS) entry which is preliminary data.</text>
</comment>
<dbReference type="Proteomes" id="UP000002195">
    <property type="component" value="Unassembled WGS sequence"/>
</dbReference>
<proteinExistence type="predicted"/>
<dbReference type="FunCoup" id="Q55CE7">
    <property type="interactions" value="2"/>
</dbReference>
<organism evidence="2 3">
    <name type="scientific">Dictyostelium discoideum</name>
    <name type="common">Social amoeba</name>
    <dbReference type="NCBI Taxonomy" id="44689"/>
    <lineage>
        <taxon>Eukaryota</taxon>
        <taxon>Amoebozoa</taxon>
        <taxon>Evosea</taxon>
        <taxon>Eumycetozoa</taxon>
        <taxon>Dictyostelia</taxon>
        <taxon>Dictyosteliales</taxon>
        <taxon>Dictyosteliaceae</taxon>
        <taxon>Dictyostelium</taxon>
    </lineage>
</organism>
<dbReference type="VEuPathDB" id="AmoebaDB:DDB_G0270092"/>
<feature type="coiled-coil region" evidence="1">
    <location>
        <begin position="1"/>
        <end position="99"/>
    </location>
</feature>